<feature type="compositionally biased region" description="Basic and acidic residues" evidence="1">
    <location>
        <begin position="135"/>
        <end position="168"/>
    </location>
</feature>
<dbReference type="PANTHER" id="PTHR34958">
    <property type="entry name" value="CONDITIONAL LOSS-OF-GROWTH 1"/>
    <property type="match status" value="1"/>
</dbReference>
<dbReference type="Proteomes" id="UP000316726">
    <property type="component" value="Chromosome 7"/>
</dbReference>
<keyword evidence="3" id="KW-1185">Reference proteome</keyword>
<reference evidence="2 3" key="1">
    <citation type="submission" date="2018-07" db="EMBL/GenBank/DDBJ databases">
        <title>The complete nuclear genome of the prasinophyte Chloropicon primus (CCMP1205).</title>
        <authorList>
            <person name="Pombert J.-F."/>
            <person name="Otis C."/>
            <person name="Turmel M."/>
            <person name="Lemieux C."/>
        </authorList>
    </citation>
    <scope>NUCLEOTIDE SEQUENCE [LARGE SCALE GENOMIC DNA]</scope>
    <source>
        <strain evidence="2 3">CCMP1205</strain>
    </source>
</reference>
<dbReference type="PANTHER" id="PTHR34958:SF1">
    <property type="entry name" value="ARMADILLO-LIKE HELICAL DOMAIN-CONTAINING PROTEIN"/>
    <property type="match status" value="1"/>
</dbReference>
<accession>A0A5B8MS84</accession>
<proteinExistence type="predicted"/>
<dbReference type="AlphaFoldDB" id="A0A5B8MS84"/>
<evidence type="ECO:0000313" key="3">
    <source>
        <dbReference type="Proteomes" id="UP000316726"/>
    </source>
</evidence>
<name>A0A5B8MS84_9CHLO</name>
<organism evidence="2 3">
    <name type="scientific">Chloropicon primus</name>
    <dbReference type="NCBI Taxonomy" id="1764295"/>
    <lineage>
        <taxon>Eukaryota</taxon>
        <taxon>Viridiplantae</taxon>
        <taxon>Chlorophyta</taxon>
        <taxon>Chloropicophyceae</taxon>
        <taxon>Chloropicales</taxon>
        <taxon>Chloropicaceae</taxon>
        <taxon>Chloropicon</taxon>
    </lineage>
</organism>
<gene>
    <name evidence="2" type="ORF">A3770_07p46600</name>
</gene>
<protein>
    <submittedName>
        <fullName evidence="2">Uncharacterized protein</fullName>
    </submittedName>
</protein>
<evidence type="ECO:0000256" key="1">
    <source>
        <dbReference type="SAM" id="MobiDB-lite"/>
    </source>
</evidence>
<evidence type="ECO:0000313" key="2">
    <source>
        <dbReference type="EMBL" id="QDZ22142.1"/>
    </source>
</evidence>
<feature type="region of interest" description="Disordered" evidence="1">
    <location>
        <begin position="97"/>
        <end position="116"/>
    </location>
</feature>
<feature type="region of interest" description="Disordered" evidence="1">
    <location>
        <begin position="135"/>
        <end position="184"/>
    </location>
</feature>
<sequence>MTGARFAGLKEILESPSTSASTNSAYEVVQGLLSPAAGAEELDGVYDGLLGLAGELRVRELGLLTDLLKRALLRYVPSLEQLGRTNEWCQETVTKLSEAENGGAGGGEEGGHRQRTELVNSLKFLRRLVRRNIDKLKEGSPSRDSKPKPEPEVRPSTEASERAEAPAEREDEGGESENRGRGGLESARARYYPHSALSQLRANADNTRRRSSTYEVLTHERARSNLSLLSNAEEITGIPEREQSSLFGDLLGSKTKTVAELGSSIKLALAHMIDMYEKDSQQAFVILSIFMQEMLLDHSVEIQKRAFDIFINLVVHWQVLETRQYAEEGDAGAERQQMAATRRAWMLKDSLWHMSLLNEMCLVLLDRGNEVDDNVWACAHSCLLLCCTDKGLLVPKLVKLVHFDILKRMLEVSQDKFPARESSIVSMMVSHVLPHRGQYGMDQQSLQAMEGLVMDKRTFSPGAMAALKVLNYYKAAEKSRRGMHGDQESLIDELEKSLLNCTKNN</sequence>
<dbReference type="EMBL" id="CP031040">
    <property type="protein sequence ID" value="QDZ22142.1"/>
    <property type="molecule type" value="Genomic_DNA"/>
</dbReference>